<keyword evidence="2" id="KW-1185">Reference proteome</keyword>
<accession>A0ACC2U3V7</accession>
<evidence type="ECO:0000313" key="2">
    <source>
        <dbReference type="Proteomes" id="UP001165960"/>
    </source>
</evidence>
<protein>
    <submittedName>
        <fullName evidence="1">Uncharacterized protein</fullName>
    </submittedName>
</protein>
<organism evidence="1 2">
    <name type="scientific">Entomophthora muscae</name>
    <dbReference type="NCBI Taxonomy" id="34485"/>
    <lineage>
        <taxon>Eukaryota</taxon>
        <taxon>Fungi</taxon>
        <taxon>Fungi incertae sedis</taxon>
        <taxon>Zoopagomycota</taxon>
        <taxon>Entomophthoromycotina</taxon>
        <taxon>Entomophthoromycetes</taxon>
        <taxon>Entomophthorales</taxon>
        <taxon>Entomophthoraceae</taxon>
        <taxon>Entomophthora</taxon>
    </lineage>
</organism>
<sequence>MHQRKPLAPFCQICDVCNAGIFSAYWFCKACGIELCLDCFSTEKHSSLATCIQSTKHSSVDFIPMTNYSLERISKFHASVKAFEPIECELNAFAMEDCLFTPLKSLGYPYITPQELNDEVFRACWSKGMPVVLKAPLTADLSHVTPQYFIEKYGHAETDILKLSGAPIGATDFAGFFKDFSTAKHSNANLKIKDFPQTQRFADVLPCLYSDFLERLPLQKYMRYDGPLNLVSLLPTHTHIIPDLGPKMYAAYAGKTAARTGTTQLHLDPADAINVMQFMAGPSDEAGALWHVFRHSDVAAIRRFLKVNLKKTPLGDPIHDQAFYLTDALLEKLFKEEGVRPFLIKQKAGEAIIIPAGCPHQVRNLYPCIKIALGFVTPESAPVCVKLAKEFCMLPQGHTRNSDILNIPTLLTQAWGTCMQRLGKVIFSEDDIFVPPTLEKRGYAKTNLSANSQSKHAKT</sequence>
<dbReference type="EMBL" id="QTSX02001476">
    <property type="protein sequence ID" value="KAJ9081456.1"/>
    <property type="molecule type" value="Genomic_DNA"/>
</dbReference>
<name>A0ACC2U3V7_9FUNG</name>
<dbReference type="Proteomes" id="UP001165960">
    <property type="component" value="Unassembled WGS sequence"/>
</dbReference>
<proteinExistence type="predicted"/>
<reference evidence="1" key="1">
    <citation type="submission" date="2022-04" db="EMBL/GenBank/DDBJ databases">
        <title>Genome of the entomopathogenic fungus Entomophthora muscae.</title>
        <authorList>
            <person name="Elya C."/>
            <person name="Lovett B.R."/>
            <person name="Lee E."/>
            <person name="Macias A.M."/>
            <person name="Hajek A.E."/>
            <person name="De Bivort B.L."/>
            <person name="Kasson M.T."/>
            <person name="De Fine Licht H.H."/>
            <person name="Stajich J.E."/>
        </authorList>
    </citation>
    <scope>NUCLEOTIDE SEQUENCE</scope>
    <source>
        <strain evidence="1">Berkeley</strain>
    </source>
</reference>
<evidence type="ECO:0000313" key="1">
    <source>
        <dbReference type="EMBL" id="KAJ9081456.1"/>
    </source>
</evidence>
<comment type="caution">
    <text evidence="1">The sequence shown here is derived from an EMBL/GenBank/DDBJ whole genome shotgun (WGS) entry which is preliminary data.</text>
</comment>
<gene>
    <name evidence="1" type="ORF">DSO57_1014540</name>
</gene>